<organism evidence="2 3">
    <name type="scientific">Mesorhizobium qingshengii</name>
    <dbReference type="NCBI Taxonomy" id="1165689"/>
    <lineage>
        <taxon>Bacteria</taxon>
        <taxon>Pseudomonadati</taxon>
        <taxon>Pseudomonadota</taxon>
        <taxon>Alphaproteobacteria</taxon>
        <taxon>Hyphomicrobiales</taxon>
        <taxon>Phyllobacteriaceae</taxon>
        <taxon>Mesorhizobium</taxon>
    </lineage>
</organism>
<feature type="non-terminal residue" evidence="2">
    <location>
        <position position="1"/>
    </location>
</feature>
<proteinExistence type="predicted"/>
<evidence type="ECO:0000256" key="1">
    <source>
        <dbReference type="SAM" id="Phobius"/>
    </source>
</evidence>
<name>A0ABT4QY48_9HYPH</name>
<keyword evidence="1" id="KW-1133">Transmembrane helix</keyword>
<dbReference type="Proteomes" id="UP001152178">
    <property type="component" value="Unassembled WGS sequence"/>
</dbReference>
<keyword evidence="1" id="KW-0812">Transmembrane</keyword>
<keyword evidence="3" id="KW-1185">Reference proteome</keyword>
<comment type="caution">
    <text evidence="2">The sequence shown here is derived from an EMBL/GenBank/DDBJ whole genome shotgun (WGS) entry which is preliminary data.</text>
</comment>
<dbReference type="EMBL" id="JAPFQA010000009">
    <property type="protein sequence ID" value="MCZ8546436.1"/>
    <property type="molecule type" value="Genomic_DNA"/>
</dbReference>
<gene>
    <name evidence="2" type="ORF">OOJ09_19795</name>
</gene>
<protein>
    <submittedName>
        <fullName evidence="2">Uncharacterized protein</fullName>
    </submittedName>
</protein>
<keyword evidence="1" id="KW-0472">Membrane</keyword>
<evidence type="ECO:0000313" key="3">
    <source>
        <dbReference type="Proteomes" id="UP001152178"/>
    </source>
</evidence>
<feature type="transmembrane region" description="Helical" evidence="1">
    <location>
        <begin position="28"/>
        <end position="46"/>
    </location>
</feature>
<reference evidence="2" key="1">
    <citation type="submission" date="2022-11" db="EMBL/GenBank/DDBJ databases">
        <authorList>
            <person name="Coimbra C."/>
        </authorList>
    </citation>
    <scope>NUCLEOTIDE SEQUENCE</scope>
    <source>
        <strain evidence="2">Jales19</strain>
    </source>
</reference>
<evidence type="ECO:0000313" key="2">
    <source>
        <dbReference type="EMBL" id="MCZ8546436.1"/>
    </source>
</evidence>
<sequence>WSVALTSTTTVVWAIVQQPKERTMRIRTLYLGAATALGFLAGGASADPLSDLASFPSFYADAGMTTMKPMAEFKKAWRATPKKDRAAMRKACNDPAMSKAHAPFCANVLALGGAN</sequence>
<dbReference type="RefSeq" id="WP_269906799.1">
    <property type="nucleotide sequence ID" value="NZ_JAPFQA010000009.1"/>
</dbReference>
<accession>A0ABT4QY48</accession>